<dbReference type="GO" id="GO:0001671">
    <property type="term" value="F:ATPase activator activity"/>
    <property type="evidence" value="ECO:0007669"/>
    <property type="project" value="InterPro"/>
</dbReference>
<feature type="compositionally biased region" description="Polar residues" evidence="5">
    <location>
        <begin position="26"/>
        <end position="39"/>
    </location>
</feature>
<keyword evidence="4 6" id="KW-0472">Membrane</keyword>
<dbReference type="KEGG" id="dvv:114332287"/>
<comment type="subcellular location">
    <subcellularLocation>
        <location evidence="1">Membrane</location>
    </subcellularLocation>
</comment>
<dbReference type="GO" id="GO:0061024">
    <property type="term" value="P:membrane organization"/>
    <property type="evidence" value="ECO:0007669"/>
    <property type="project" value="TreeGrafter"/>
</dbReference>
<evidence type="ECO:0000256" key="2">
    <source>
        <dbReference type="ARBA" id="ARBA00022692"/>
    </source>
</evidence>
<sequence length="304" mass="34896">MVDNPEASSTPKKVMGRKSIRNYQVVSPIENQKNISQTDHYNDKVQREDARECFSSGTESYSDGEGQVDSAEENSLNPEPNVSKTQFSVNGNMIYILFIIPVLVGLYMYNPQAEPIESIHSDFADLISDHPQTDDFWINVRVALHDIKRLKQPKSIIFLYEDDTTMAKVLNSISRYSSYDICKSKQVIQLPGRYLKNSNFLEDYGTFISEIRDDLAEKCVVIITNLDEAPGTSAQAFHSLCDEYNPVKEQVLFLFTMKVKSLANTSHKYIEKTLQEKWNDLHIDKFYPLYTRISTFVVKVKTEK</sequence>
<name>A0A6P7FZB3_DIAVI</name>
<dbReference type="InterPro" id="IPR038599">
    <property type="entry name" value="LAP1C-like_C_sf"/>
</dbReference>
<evidence type="ECO:0000256" key="6">
    <source>
        <dbReference type="SAM" id="Phobius"/>
    </source>
</evidence>
<evidence type="ECO:0000256" key="4">
    <source>
        <dbReference type="ARBA" id="ARBA00023136"/>
    </source>
</evidence>
<dbReference type="FunCoup" id="A0A6P7FZB3">
    <property type="interactions" value="19"/>
</dbReference>
<accession>A0A6P7FZB3</accession>
<evidence type="ECO:0000256" key="5">
    <source>
        <dbReference type="SAM" id="MobiDB-lite"/>
    </source>
</evidence>
<dbReference type="PANTHER" id="PTHR18843:SF7">
    <property type="entry name" value="LAMINA-ASSOCIATED POLYPEPTIDE 1B ISOFORM 1-RELATED"/>
    <property type="match status" value="1"/>
</dbReference>
<evidence type="ECO:0000256" key="1">
    <source>
        <dbReference type="ARBA" id="ARBA00004370"/>
    </source>
</evidence>
<protein>
    <submittedName>
        <fullName evidence="7">Uncharacterized protein LOC114332287</fullName>
    </submittedName>
</protein>
<dbReference type="InterPro" id="IPR008662">
    <property type="entry name" value="TOIP1/2"/>
</dbReference>
<dbReference type="AlphaFoldDB" id="A0A6P7FZB3"/>
<dbReference type="OrthoDB" id="6258998at2759"/>
<organism evidence="7">
    <name type="scientific">Diabrotica virgifera virgifera</name>
    <name type="common">western corn rootworm</name>
    <dbReference type="NCBI Taxonomy" id="50390"/>
    <lineage>
        <taxon>Eukaryota</taxon>
        <taxon>Metazoa</taxon>
        <taxon>Ecdysozoa</taxon>
        <taxon>Arthropoda</taxon>
        <taxon>Hexapoda</taxon>
        <taxon>Insecta</taxon>
        <taxon>Pterygota</taxon>
        <taxon>Neoptera</taxon>
        <taxon>Endopterygota</taxon>
        <taxon>Coleoptera</taxon>
        <taxon>Polyphaga</taxon>
        <taxon>Cucujiformia</taxon>
        <taxon>Chrysomeloidea</taxon>
        <taxon>Chrysomelidae</taxon>
        <taxon>Galerucinae</taxon>
        <taxon>Diabroticina</taxon>
        <taxon>Diabroticites</taxon>
        <taxon>Diabrotica</taxon>
    </lineage>
</organism>
<keyword evidence="3 6" id="KW-1133">Transmembrane helix</keyword>
<evidence type="ECO:0000256" key="3">
    <source>
        <dbReference type="ARBA" id="ARBA00022989"/>
    </source>
</evidence>
<gene>
    <name evidence="7" type="primary">LOC114332287</name>
</gene>
<reference evidence="7" key="1">
    <citation type="submission" date="2025-08" db="UniProtKB">
        <authorList>
            <consortium name="RefSeq"/>
        </authorList>
    </citation>
    <scope>IDENTIFICATION</scope>
    <source>
        <tissue evidence="7">Whole insect</tissue>
    </source>
</reference>
<feature type="compositionally biased region" description="Basic and acidic residues" evidence="5">
    <location>
        <begin position="40"/>
        <end position="52"/>
    </location>
</feature>
<feature type="compositionally biased region" description="Polar residues" evidence="5">
    <location>
        <begin position="1"/>
        <end position="11"/>
    </location>
</feature>
<dbReference type="Gene3D" id="3.40.50.12190">
    <property type="match status" value="1"/>
</dbReference>
<feature type="transmembrane region" description="Helical" evidence="6">
    <location>
        <begin position="93"/>
        <end position="109"/>
    </location>
</feature>
<dbReference type="RefSeq" id="XP_028137865.1">
    <property type="nucleotide sequence ID" value="XM_028282064.1"/>
</dbReference>
<dbReference type="PANTHER" id="PTHR18843">
    <property type="entry name" value="TORSIN-1A-INTERACTING PROTEIN"/>
    <property type="match status" value="1"/>
</dbReference>
<dbReference type="InParanoid" id="A0A6P7FZB3"/>
<feature type="region of interest" description="Disordered" evidence="5">
    <location>
        <begin position="1"/>
        <end position="20"/>
    </location>
</feature>
<proteinExistence type="predicted"/>
<dbReference type="GO" id="GO:0016020">
    <property type="term" value="C:membrane"/>
    <property type="evidence" value="ECO:0007669"/>
    <property type="project" value="UniProtKB-SubCell"/>
</dbReference>
<feature type="region of interest" description="Disordered" evidence="5">
    <location>
        <begin position="26"/>
        <end position="82"/>
    </location>
</feature>
<feature type="compositionally biased region" description="Polar residues" evidence="5">
    <location>
        <begin position="73"/>
        <end position="82"/>
    </location>
</feature>
<keyword evidence="2 6" id="KW-0812">Transmembrane</keyword>
<evidence type="ECO:0000313" key="7">
    <source>
        <dbReference type="RefSeq" id="XP_028137865.1"/>
    </source>
</evidence>